<dbReference type="CDD" id="cd02228">
    <property type="entry name" value="cupin_EutQ"/>
    <property type="match status" value="1"/>
</dbReference>
<dbReference type="PANTHER" id="PTHR36169:SF1">
    <property type="entry name" value="ACETATE KINASE EUTQ"/>
    <property type="match status" value="1"/>
</dbReference>
<reference evidence="2" key="2">
    <citation type="submission" date="2014-02" db="EMBL/GenBank/DDBJ databases">
        <title>Complete DNA sequence of /Kuraishia capsulata/ illustrates novel genomic features among budding yeasts (/Saccharomycotina/).</title>
        <authorList>
            <person name="Morales L."/>
            <person name="Noel B."/>
            <person name="Porcel B."/>
            <person name="Marcet-Houben M."/>
            <person name="Hullo M-F."/>
            <person name="Sacerdot C."/>
            <person name="Tekaia F."/>
            <person name="Leh-Louis V."/>
            <person name="Despons L."/>
            <person name="Khanna V."/>
            <person name="Aury J-M."/>
            <person name="Barbe V."/>
            <person name="Couloux A."/>
            <person name="Labadie K."/>
            <person name="Pelletier E."/>
            <person name="Souciet J-L."/>
            <person name="Boekhout T."/>
            <person name="Gabaldon T."/>
            <person name="Wincker P."/>
            <person name="Dujon B."/>
        </authorList>
    </citation>
    <scope>NUCLEOTIDE SEQUENCE</scope>
    <source>
        <strain evidence="2">CBS 1993</strain>
    </source>
</reference>
<protein>
    <recommendedName>
        <fullName evidence="1">(S)-ureidoglycine aminohydrolase cupin domain-containing protein</fullName>
    </recommendedName>
</protein>
<evidence type="ECO:0000259" key="1">
    <source>
        <dbReference type="Pfam" id="PF05899"/>
    </source>
</evidence>
<evidence type="ECO:0000313" key="3">
    <source>
        <dbReference type="Proteomes" id="UP000019384"/>
    </source>
</evidence>
<dbReference type="GeneID" id="34522520"/>
<dbReference type="HOGENOM" id="CLU_141740_0_0_1"/>
<organism evidence="2 3">
    <name type="scientific">Kuraishia capsulata CBS 1993</name>
    <dbReference type="NCBI Taxonomy" id="1382522"/>
    <lineage>
        <taxon>Eukaryota</taxon>
        <taxon>Fungi</taxon>
        <taxon>Dikarya</taxon>
        <taxon>Ascomycota</taxon>
        <taxon>Saccharomycotina</taxon>
        <taxon>Pichiomycetes</taxon>
        <taxon>Pichiales</taxon>
        <taxon>Pichiaceae</taxon>
        <taxon>Kuraishia</taxon>
    </lineage>
</organism>
<dbReference type="SUPFAM" id="SSF51182">
    <property type="entry name" value="RmlC-like cupins"/>
    <property type="match status" value="1"/>
</dbReference>
<name>W6MRY0_9ASCO</name>
<accession>W6MRY0</accession>
<dbReference type="PANTHER" id="PTHR36169">
    <property type="entry name" value="ETHANOLAMINE UTILIZATION PROTEIN EUTQ"/>
    <property type="match status" value="1"/>
</dbReference>
<dbReference type="InterPro" id="IPR011051">
    <property type="entry name" value="RmlC_Cupin_sf"/>
</dbReference>
<sequence length="123" mass="13693">MPMLYQPKEKWGLDLVLPAIPTPGNNSFLGDVFTSEAEPDKQISCGFYRQEAGEPLVYTYDYDEMKVILEVVGEYTLTDETGYKVSVKPGDVFYFKKGCTITFQNTGGYGLAFFTGLRTNGTA</sequence>
<dbReference type="Proteomes" id="UP000019384">
    <property type="component" value="Unassembled WGS sequence"/>
</dbReference>
<dbReference type="RefSeq" id="XP_022461132.1">
    <property type="nucleotide sequence ID" value="XM_022606284.1"/>
</dbReference>
<dbReference type="Pfam" id="PF05899">
    <property type="entry name" value="Cupin_3"/>
    <property type="match status" value="1"/>
</dbReference>
<feature type="domain" description="(S)-ureidoglycine aminohydrolase cupin" evidence="1">
    <location>
        <begin position="38"/>
        <end position="102"/>
    </location>
</feature>
<dbReference type="InterPro" id="IPR008579">
    <property type="entry name" value="UGlyAH_Cupin_dom"/>
</dbReference>
<evidence type="ECO:0000313" key="2">
    <source>
        <dbReference type="EMBL" id="CDK29143.1"/>
    </source>
</evidence>
<dbReference type="InterPro" id="IPR010424">
    <property type="entry name" value="EutQ"/>
</dbReference>
<gene>
    <name evidence="2" type="ORF">KUCA_T00005130001</name>
</gene>
<dbReference type="InterPro" id="IPR014710">
    <property type="entry name" value="RmlC-like_jellyroll"/>
</dbReference>
<reference evidence="2" key="1">
    <citation type="submission" date="2013-12" db="EMBL/GenBank/DDBJ databases">
        <authorList>
            <person name="Genoscope - CEA"/>
        </authorList>
    </citation>
    <scope>NUCLEOTIDE SEQUENCE</scope>
    <source>
        <strain evidence="2">CBS 1993</strain>
    </source>
</reference>
<proteinExistence type="predicted"/>
<dbReference type="OrthoDB" id="4985585at2759"/>
<dbReference type="AlphaFoldDB" id="W6MRY0"/>
<dbReference type="EMBL" id="HG793130">
    <property type="protein sequence ID" value="CDK29143.1"/>
    <property type="molecule type" value="Genomic_DNA"/>
</dbReference>
<dbReference type="Gene3D" id="2.60.120.10">
    <property type="entry name" value="Jelly Rolls"/>
    <property type="match status" value="1"/>
</dbReference>
<keyword evidence="3" id="KW-1185">Reference proteome</keyword>